<dbReference type="PANTHER" id="PTHR11920:SF335">
    <property type="entry name" value="GUANYLATE CYCLASE"/>
    <property type="match status" value="1"/>
</dbReference>
<dbReference type="InParanoid" id="B8C6M1"/>
<dbReference type="OMA" id="EDNDEPH"/>
<dbReference type="AlphaFoldDB" id="B8C6M1"/>
<evidence type="ECO:0000256" key="5">
    <source>
        <dbReference type="ARBA" id="ARBA00023136"/>
    </source>
</evidence>
<evidence type="ECO:0000256" key="6">
    <source>
        <dbReference type="ARBA" id="ARBA00023239"/>
    </source>
</evidence>
<evidence type="ECO:0000313" key="10">
    <source>
        <dbReference type="EMBL" id="EED90827.1"/>
    </source>
</evidence>
<evidence type="ECO:0000256" key="8">
    <source>
        <dbReference type="SAM" id="SignalP"/>
    </source>
</evidence>
<keyword evidence="2" id="KW-0812">Transmembrane</keyword>
<feature type="signal peptide" evidence="8">
    <location>
        <begin position="1"/>
        <end position="18"/>
    </location>
</feature>
<dbReference type="GO" id="GO:0035556">
    <property type="term" value="P:intracellular signal transduction"/>
    <property type="evidence" value="ECO:0007669"/>
    <property type="project" value="InterPro"/>
</dbReference>
<proteinExistence type="inferred from homology"/>
<dbReference type="RefSeq" id="XP_002291976.1">
    <property type="nucleotide sequence ID" value="XM_002291940.1"/>
</dbReference>
<dbReference type="Pfam" id="PF00211">
    <property type="entry name" value="Guanylate_cyc"/>
    <property type="match status" value="1"/>
</dbReference>
<dbReference type="Proteomes" id="UP000001449">
    <property type="component" value="Chromosome 8"/>
</dbReference>
<dbReference type="PaxDb" id="35128-Thaps263361"/>
<accession>B8C6M1</accession>
<dbReference type="GO" id="GO:0000166">
    <property type="term" value="F:nucleotide binding"/>
    <property type="evidence" value="ECO:0007669"/>
    <property type="project" value="UniProtKB-KW"/>
</dbReference>
<dbReference type="PROSITE" id="PS50125">
    <property type="entry name" value="GUANYLATE_CYCLASE_2"/>
    <property type="match status" value="1"/>
</dbReference>
<dbReference type="InterPro" id="IPR050401">
    <property type="entry name" value="Cyclic_nucleotide_synthase"/>
</dbReference>
<keyword evidence="11" id="KW-1185">Reference proteome</keyword>
<comment type="similarity">
    <text evidence="7">Belongs to the adenylyl cyclase class-4/guanylyl cyclase family.</text>
</comment>
<dbReference type="SMART" id="SM00044">
    <property type="entry name" value="CYCc"/>
    <property type="match status" value="1"/>
</dbReference>
<feature type="domain" description="Guanylate cyclase" evidence="9">
    <location>
        <begin position="59"/>
        <end position="197"/>
    </location>
</feature>
<reference evidence="10 11" key="1">
    <citation type="journal article" date="2004" name="Science">
        <title>The genome of the diatom Thalassiosira pseudonana: ecology, evolution, and metabolism.</title>
        <authorList>
            <person name="Armbrust E.V."/>
            <person name="Berges J.A."/>
            <person name="Bowler C."/>
            <person name="Green B.R."/>
            <person name="Martinez D."/>
            <person name="Putnam N.H."/>
            <person name="Zhou S."/>
            <person name="Allen A.E."/>
            <person name="Apt K.E."/>
            <person name="Bechner M."/>
            <person name="Brzezinski M.A."/>
            <person name="Chaal B.K."/>
            <person name="Chiovitti A."/>
            <person name="Davis A.K."/>
            <person name="Demarest M.S."/>
            <person name="Detter J.C."/>
            <person name="Glavina T."/>
            <person name="Goodstein D."/>
            <person name="Hadi M.Z."/>
            <person name="Hellsten U."/>
            <person name="Hildebrand M."/>
            <person name="Jenkins B.D."/>
            <person name="Jurka J."/>
            <person name="Kapitonov V.V."/>
            <person name="Kroger N."/>
            <person name="Lau W.W."/>
            <person name="Lane T.W."/>
            <person name="Larimer F.W."/>
            <person name="Lippmeier J.C."/>
            <person name="Lucas S."/>
            <person name="Medina M."/>
            <person name="Montsant A."/>
            <person name="Obornik M."/>
            <person name="Parker M.S."/>
            <person name="Palenik B."/>
            <person name="Pazour G.J."/>
            <person name="Richardson P.M."/>
            <person name="Rynearson T.A."/>
            <person name="Saito M.A."/>
            <person name="Schwartz D.C."/>
            <person name="Thamatrakoln K."/>
            <person name="Valentin K."/>
            <person name="Vardi A."/>
            <person name="Wilkerson F.P."/>
            <person name="Rokhsar D.S."/>
        </authorList>
    </citation>
    <scope>NUCLEOTIDE SEQUENCE [LARGE SCALE GENOMIC DNA]</scope>
    <source>
        <strain evidence="10 11">CCMP1335</strain>
    </source>
</reference>
<dbReference type="InterPro" id="IPR001054">
    <property type="entry name" value="A/G_cyclase"/>
</dbReference>
<evidence type="ECO:0000256" key="4">
    <source>
        <dbReference type="ARBA" id="ARBA00022989"/>
    </source>
</evidence>
<name>B8C6M1_THAPS</name>
<feature type="chain" id="PRO_5002869077" evidence="8">
    <location>
        <begin position="19"/>
        <end position="261"/>
    </location>
</feature>
<keyword evidence="8" id="KW-0732">Signal</keyword>
<dbReference type="STRING" id="35128.B8C6M1"/>
<feature type="non-terminal residue" evidence="10">
    <location>
        <position position="1"/>
    </location>
</feature>
<dbReference type="EMBL" id="CM000644">
    <property type="protein sequence ID" value="EED90827.1"/>
    <property type="molecule type" value="Genomic_DNA"/>
</dbReference>
<dbReference type="GO" id="GO:0016020">
    <property type="term" value="C:membrane"/>
    <property type="evidence" value="ECO:0007669"/>
    <property type="project" value="UniProtKB-SubCell"/>
</dbReference>
<organism evidence="10 11">
    <name type="scientific">Thalassiosira pseudonana</name>
    <name type="common">Marine diatom</name>
    <name type="synonym">Cyclotella nana</name>
    <dbReference type="NCBI Taxonomy" id="35128"/>
    <lineage>
        <taxon>Eukaryota</taxon>
        <taxon>Sar</taxon>
        <taxon>Stramenopiles</taxon>
        <taxon>Ochrophyta</taxon>
        <taxon>Bacillariophyta</taxon>
        <taxon>Coscinodiscophyceae</taxon>
        <taxon>Thalassiosirophycidae</taxon>
        <taxon>Thalassiosirales</taxon>
        <taxon>Thalassiosiraceae</taxon>
        <taxon>Thalassiosira</taxon>
    </lineage>
</organism>
<dbReference type="InterPro" id="IPR018297">
    <property type="entry name" value="A/G_cyclase_CS"/>
</dbReference>
<reference evidence="10 11" key="2">
    <citation type="journal article" date="2008" name="Nature">
        <title>The Phaeodactylum genome reveals the evolutionary history of diatom genomes.</title>
        <authorList>
            <person name="Bowler C."/>
            <person name="Allen A.E."/>
            <person name="Badger J.H."/>
            <person name="Grimwood J."/>
            <person name="Jabbari K."/>
            <person name="Kuo A."/>
            <person name="Maheswari U."/>
            <person name="Martens C."/>
            <person name="Maumus F."/>
            <person name="Otillar R.P."/>
            <person name="Rayko E."/>
            <person name="Salamov A."/>
            <person name="Vandepoele K."/>
            <person name="Beszteri B."/>
            <person name="Gruber A."/>
            <person name="Heijde M."/>
            <person name="Katinka M."/>
            <person name="Mock T."/>
            <person name="Valentin K."/>
            <person name="Verret F."/>
            <person name="Berges J.A."/>
            <person name="Brownlee C."/>
            <person name="Cadoret J.P."/>
            <person name="Chiovitti A."/>
            <person name="Choi C.J."/>
            <person name="Coesel S."/>
            <person name="De Martino A."/>
            <person name="Detter J.C."/>
            <person name="Durkin C."/>
            <person name="Falciatore A."/>
            <person name="Fournet J."/>
            <person name="Haruta M."/>
            <person name="Huysman M.J."/>
            <person name="Jenkins B.D."/>
            <person name="Jiroutova K."/>
            <person name="Jorgensen R.E."/>
            <person name="Joubert Y."/>
            <person name="Kaplan A."/>
            <person name="Kroger N."/>
            <person name="Kroth P.G."/>
            <person name="La Roche J."/>
            <person name="Lindquist E."/>
            <person name="Lommer M."/>
            <person name="Martin-Jezequel V."/>
            <person name="Lopez P.J."/>
            <person name="Lucas S."/>
            <person name="Mangogna M."/>
            <person name="McGinnis K."/>
            <person name="Medlin L.K."/>
            <person name="Montsant A."/>
            <person name="Oudot-Le Secq M.P."/>
            <person name="Napoli C."/>
            <person name="Obornik M."/>
            <person name="Parker M.S."/>
            <person name="Petit J.L."/>
            <person name="Porcel B.M."/>
            <person name="Poulsen N."/>
            <person name="Robison M."/>
            <person name="Rychlewski L."/>
            <person name="Rynearson T.A."/>
            <person name="Schmutz J."/>
            <person name="Shapiro H."/>
            <person name="Siaut M."/>
            <person name="Stanley M."/>
            <person name="Sussman M.R."/>
            <person name="Taylor A.R."/>
            <person name="Vardi A."/>
            <person name="von Dassow P."/>
            <person name="Vyverman W."/>
            <person name="Willis A."/>
            <person name="Wyrwicz L.S."/>
            <person name="Rokhsar D.S."/>
            <person name="Weissenbach J."/>
            <person name="Armbrust E.V."/>
            <person name="Green B.R."/>
            <person name="Van de Peer Y."/>
            <person name="Grigoriev I.V."/>
        </authorList>
    </citation>
    <scope>NUCLEOTIDE SEQUENCE [LARGE SCALE GENOMIC DNA]</scope>
    <source>
        <strain evidence="10 11">CCMP1335</strain>
    </source>
</reference>
<keyword evidence="3" id="KW-0547">Nucleotide-binding</keyword>
<protein>
    <submittedName>
        <fullName evidence="10">Adenylate cyclase</fullName>
    </submittedName>
</protein>
<gene>
    <name evidence="10" type="ORF">THAPSDRAFT_263361</name>
</gene>
<sequence>MNILGVKSVLFAVVFFFARELEKEYTKSEEVLANILPAPIVKRIKRGEFPIVDHVAGVSILFADLVGFTKASTELHPNFLIGLFLRDVFQSFDELVDKYEVEKIKTIGDAYMVVGGLNHKAASAHADEDNDEPHTIQIMLLARDMFNELTKINHKYNLEFGLRIGIHTGPVVAGVLGLKRFTYDVWGDSVNTASRMESNGVPGCIHLSNEMYDTIRNSSLPRQFDFECCGKMPIKGKGEMTTYLAKTKKEELKYFSDEVCI</sequence>
<dbReference type="CDD" id="cd07302">
    <property type="entry name" value="CHD"/>
    <property type="match status" value="1"/>
</dbReference>
<comment type="subcellular location">
    <subcellularLocation>
        <location evidence="1">Membrane</location>
    </subcellularLocation>
</comment>
<dbReference type="GeneID" id="7445551"/>
<keyword evidence="6 7" id="KW-0456">Lyase</keyword>
<dbReference type="KEGG" id="tps:THAPSDRAFT_263361"/>
<keyword evidence="4" id="KW-1133">Transmembrane helix</keyword>
<evidence type="ECO:0000313" key="11">
    <source>
        <dbReference type="Proteomes" id="UP000001449"/>
    </source>
</evidence>
<dbReference type="Gene3D" id="3.30.70.1230">
    <property type="entry name" value="Nucleotide cyclase"/>
    <property type="match status" value="1"/>
</dbReference>
<dbReference type="GO" id="GO:0016849">
    <property type="term" value="F:phosphorus-oxygen lyase activity"/>
    <property type="evidence" value="ECO:0007669"/>
    <property type="project" value="InterPro"/>
</dbReference>
<dbReference type="SUPFAM" id="SSF55073">
    <property type="entry name" value="Nucleotide cyclase"/>
    <property type="match status" value="1"/>
</dbReference>
<dbReference type="GO" id="GO:0009190">
    <property type="term" value="P:cyclic nucleotide biosynthetic process"/>
    <property type="evidence" value="ECO:0007669"/>
    <property type="project" value="InterPro"/>
</dbReference>
<evidence type="ECO:0000259" key="9">
    <source>
        <dbReference type="PROSITE" id="PS50125"/>
    </source>
</evidence>
<dbReference type="PANTHER" id="PTHR11920">
    <property type="entry name" value="GUANYLYL CYCLASE"/>
    <property type="match status" value="1"/>
</dbReference>
<evidence type="ECO:0000256" key="2">
    <source>
        <dbReference type="ARBA" id="ARBA00022692"/>
    </source>
</evidence>
<keyword evidence="5" id="KW-0472">Membrane</keyword>
<evidence type="ECO:0000256" key="3">
    <source>
        <dbReference type="ARBA" id="ARBA00022741"/>
    </source>
</evidence>
<dbReference type="PROSITE" id="PS00452">
    <property type="entry name" value="GUANYLATE_CYCLASE_1"/>
    <property type="match status" value="1"/>
</dbReference>
<dbReference type="eggNOG" id="KOG1023">
    <property type="taxonomic scope" value="Eukaryota"/>
</dbReference>
<evidence type="ECO:0000256" key="7">
    <source>
        <dbReference type="RuleBase" id="RU000405"/>
    </source>
</evidence>
<dbReference type="InterPro" id="IPR029787">
    <property type="entry name" value="Nucleotide_cyclase"/>
</dbReference>
<evidence type="ECO:0000256" key="1">
    <source>
        <dbReference type="ARBA" id="ARBA00004370"/>
    </source>
</evidence>
<dbReference type="HOGENOM" id="CLU_001072_6_0_1"/>